<evidence type="ECO:0000313" key="2">
    <source>
        <dbReference type="Proteomes" id="UP001152607"/>
    </source>
</evidence>
<dbReference type="AlphaFoldDB" id="A0A9W4UIX7"/>
<accession>A0A9W4UIX7</accession>
<keyword evidence="2" id="KW-1185">Reference proteome</keyword>
<dbReference type="Proteomes" id="UP001152607">
    <property type="component" value="Unassembled WGS sequence"/>
</dbReference>
<dbReference type="EMBL" id="CAOQHR010000005">
    <property type="protein sequence ID" value="CAI6335522.1"/>
    <property type="molecule type" value="Genomic_DNA"/>
</dbReference>
<reference evidence="1" key="1">
    <citation type="submission" date="2023-01" db="EMBL/GenBank/DDBJ databases">
        <authorList>
            <person name="Van Ghelder C."/>
            <person name="Rancurel C."/>
        </authorList>
    </citation>
    <scope>NUCLEOTIDE SEQUENCE</scope>
    <source>
        <strain evidence="1">CNCM I-4278</strain>
    </source>
</reference>
<sequence>MICHTLRAHVSIDYEIHHPISTARWISTDQSPTDNCSLLHIAFGHGLYQPTICIIKIELQPSFVAFVEDGLKSGWSSTVRHPIGYKPEFDGLKRETVASIHFLLLLVNYFLQEIQKVVGESHSLDFEMLE</sequence>
<organism evidence="1 2">
    <name type="scientific">Periconia digitata</name>
    <dbReference type="NCBI Taxonomy" id="1303443"/>
    <lineage>
        <taxon>Eukaryota</taxon>
        <taxon>Fungi</taxon>
        <taxon>Dikarya</taxon>
        <taxon>Ascomycota</taxon>
        <taxon>Pezizomycotina</taxon>
        <taxon>Dothideomycetes</taxon>
        <taxon>Pleosporomycetidae</taxon>
        <taxon>Pleosporales</taxon>
        <taxon>Massarineae</taxon>
        <taxon>Periconiaceae</taxon>
        <taxon>Periconia</taxon>
    </lineage>
</organism>
<evidence type="ECO:0000313" key="1">
    <source>
        <dbReference type="EMBL" id="CAI6335522.1"/>
    </source>
</evidence>
<name>A0A9W4UIX7_9PLEO</name>
<gene>
    <name evidence="1" type="ORF">PDIGIT_LOCUS8605</name>
</gene>
<protein>
    <submittedName>
        <fullName evidence="1">Uncharacterized protein</fullName>
    </submittedName>
</protein>
<proteinExistence type="predicted"/>
<comment type="caution">
    <text evidence="1">The sequence shown here is derived from an EMBL/GenBank/DDBJ whole genome shotgun (WGS) entry which is preliminary data.</text>
</comment>